<evidence type="ECO:0000313" key="4">
    <source>
        <dbReference type="EMBL" id="GGG52409.1"/>
    </source>
</evidence>
<dbReference type="Pfam" id="PF01467">
    <property type="entry name" value="CTP_transf_like"/>
    <property type="match status" value="1"/>
</dbReference>
<dbReference type="EMBL" id="BMHY01000001">
    <property type="protein sequence ID" value="GGG52409.1"/>
    <property type="molecule type" value="Genomic_DNA"/>
</dbReference>
<keyword evidence="1" id="KW-0808">Transferase</keyword>
<dbReference type="AlphaFoldDB" id="A0A917GN76"/>
<protein>
    <recommendedName>
        <fullName evidence="3">Cytidyltransferase-like domain-containing protein</fullName>
    </recommendedName>
</protein>
<comment type="caution">
    <text evidence="4">The sequence shown here is derived from an EMBL/GenBank/DDBJ whole genome shotgun (WGS) entry which is preliminary data.</text>
</comment>
<dbReference type="PANTHER" id="PTHR21342:SF0">
    <property type="entry name" value="BIFUNCTIONAL NMN ADENYLYLTRANSFERASE_NUDIX HYDROLASE"/>
    <property type="match status" value="1"/>
</dbReference>
<keyword evidence="5" id="KW-1185">Reference proteome</keyword>
<organism evidence="4 5">
    <name type="scientific">Paenibacillus radicis</name>
    <name type="common">ex Gao et al. 2016</name>
    <dbReference type="NCBI Taxonomy" id="1737354"/>
    <lineage>
        <taxon>Bacteria</taxon>
        <taxon>Bacillati</taxon>
        <taxon>Bacillota</taxon>
        <taxon>Bacilli</taxon>
        <taxon>Bacillales</taxon>
        <taxon>Paenibacillaceae</taxon>
        <taxon>Paenibacillus</taxon>
    </lineage>
</organism>
<feature type="domain" description="Cytidyltransferase-like" evidence="3">
    <location>
        <begin position="26"/>
        <end position="165"/>
    </location>
</feature>
<accession>A0A917GN76</accession>
<evidence type="ECO:0000256" key="1">
    <source>
        <dbReference type="ARBA" id="ARBA00022679"/>
    </source>
</evidence>
<dbReference type="Proteomes" id="UP000600247">
    <property type="component" value="Unassembled WGS sequence"/>
</dbReference>
<dbReference type="GO" id="GO:0016779">
    <property type="term" value="F:nucleotidyltransferase activity"/>
    <property type="evidence" value="ECO:0007669"/>
    <property type="project" value="UniProtKB-KW"/>
</dbReference>
<sequence>MEKEQGQGQGQKPLPMEGKAFRYGFVLGRFQHVHAGHELMIDTALNVCDKVLVLVGSAQLEGTLRNPYSAGVRIDLLRRLYGSRIELAMLPDYSHENDHSHAWGKYLLKAARDYGRERGYHELDLMVYGSDEERAAWFSKEELNGVAQLALPRNRQPISATRLREALVQDDRKFWQQHMNEALHSEYDRLRALLLQTPEYQVQVK</sequence>
<dbReference type="PANTHER" id="PTHR21342">
    <property type="entry name" value="PHOSPHOPANTETHEINE ADENYLYLTRANSFERASE"/>
    <property type="match status" value="1"/>
</dbReference>
<dbReference type="Gene3D" id="3.40.50.620">
    <property type="entry name" value="HUPs"/>
    <property type="match status" value="1"/>
</dbReference>
<reference evidence="4 5" key="1">
    <citation type="journal article" date="2014" name="Int. J. Syst. Evol. Microbiol.">
        <title>Complete genome sequence of Corynebacterium casei LMG S-19264T (=DSM 44701T), isolated from a smear-ripened cheese.</title>
        <authorList>
            <consortium name="US DOE Joint Genome Institute (JGI-PGF)"/>
            <person name="Walter F."/>
            <person name="Albersmeier A."/>
            <person name="Kalinowski J."/>
            <person name="Ruckert C."/>
        </authorList>
    </citation>
    <scope>NUCLEOTIDE SEQUENCE [LARGE SCALE GENOMIC DNA]</scope>
    <source>
        <strain evidence="4 5">CGMCC 1.15286</strain>
    </source>
</reference>
<evidence type="ECO:0000259" key="3">
    <source>
        <dbReference type="Pfam" id="PF01467"/>
    </source>
</evidence>
<evidence type="ECO:0000256" key="2">
    <source>
        <dbReference type="ARBA" id="ARBA00022695"/>
    </source>
</evidence>
<dbReference type="RefSeq" id="WP_188887033.1">
    <property type="nucleotide sequence ID" value="NZ_BMHY01000001.1"/>
</dbReference>
<evidence type="ECO:0000313" key="5">
    <source>
        <dbReference type="Proteomes" id="UP000600247"/>
    </source>
</evidence>
<proteinExistence type="predicted"/>
<dbReference type="NCBIfam" id="TIGR00125">
    <property type="entry name" value="cyt_tran_rel"/>
    <property type="match status" value="1"/>
</dbReference>
<dbReference type="SUPFAM" id="SSF52374">
    <property type="entry name" value="Nucleotidylyl transferase"/>
    <property type="match status" value="1"/>
</dbReference>
<dbReference type="InterPro" id="IPR004821">
    <property type="entry name" value="Cyt_trans-like"/>
</dbReference>
<keyword evidence="2" id="KW-0548">Nucleotidyltransferase</keyword>
<name>A0A917GN76_9BACL</name>
<dbReference type="InterPro" id="IPR014729">
    <property type="entry name" value="Rossmann-like_a/b/a_fold"/>
</dbReference>
<gene>
    <name evidence="4" type="ORF">GCM10010918_01390</name>
</gene>